<evidence type="ECO:0000256" key="4">
    <source>
        <dbReference type="SAM" id="Coils"/>
    </source>
</evidence>
<comment type="similarity">
    <text evidence="1">Belongs to the TRAFAC class TrmE-Era-EngA-EngB-Septin-like GTPase superfamily. AIG1/Toc34/Toc159-like paraseptin GTPase family. IAN subfamily.</text>
</comment>
<dbReference type="PANTHER" id="PTHR10903:SF62">
    <property type="entry name" value="GTPASE IMAP FAMILY MEMBER 4-LIKE-RELATED"/>
    <property type="match status" value="1"/>
</dbReference>
<evidence type="ECO:0000256" key="5">
    <source>
        <dbReference type="SAM" id="MobiDB-lite"/>
    </source>
</evidence>
<feature type="compositionally biased region" description="Low complexity" evidence="5">
    <location>
        <begin position="614"/>
        <end position="625"/>
    </location>
</feature>
<evidence type="ECO:0000256" key="1">
    <source>
        <dbReference type="ARBA" id="ARBA00008535"/>
    </source>
</evidence>
<dbReference type="FunFam" id="3.40.50.300:FF:000366">
    <property type="entry name" value="GTPase, IMAP family member 2"/>
    <property type="match status" value="1"/>
</dbReference>
<organism evidence="8 9">
    <name type="scientific">Umbra pygmaea</name>
    <name type="common">Eastern mudminnow</name>
    <dbReference type="NCBI Taxonomy" id="75934"/>
    <lineage>
        <taxon>Eukaryota</taxon>
        <taxon>Metazoa</taxon>
        <taxon>Chordata</taxon>
        <taxon>Craniata</taxon>
        <taxon>Vertebrata</taxon>
        <taxon>Euteleostomi</taxon>
        <taxon>Actinopterygii</taxon>
        <taxon>Neopterygii</taxon>
        <taxon>Teleostei</taxon>
        <taxon>Protacanthopterygii</taxon>
        <taxon>Esociformes</taxon>
        <taxon>Umbridae</taxon>
        <taxon>Umbra</taxon>
    </lineage>
</organism>
<feature type="domain" description="Macro" evidence="6">
    <location>
        <begin position="419"/>
        <end position="602"/>
    </location>
</feature>
<dbReference type="Gene3D" id="3.40.50.300">
    <property type="entry name" value="P-loop containing nucleotide triphosphate hydrolases"/>
    <property type="match status" value="1"/>
</dbReference>
<dbReference type="InterPro" id="IPR006703">
    <property type="entry name" value="G_AIG1"/>
</dbReference>
<dbReference type="PROSITE" id="PS51720">
    <property type="entry name" value="G_AIG1"/>
    <property type="match status" value="1"/>
</dbReference>
<sequence length="1195" mass="130781">MDVYKHPVFFECHTLDSSKKDIIKIKMYFEIRRKSGGGDCGRVESVGDSVYKISFKEQTAQERVLQKAQHDLELSSGPISLTLRGSLEPPPTSTSPGSIASSLNTHTVKTSPPSNQKALVKSLSSDKQEKVSITCQIGQAKLRLLGEVIEKDLAVIVPGVKVTRSESSELVLEGSSNDVRTARQLVTDRIHLVLEQVVAEVSHNLLSFLRENYGRPGALGSLLGLGGQVELELGDTELRLFSLTVEELGQAEKALLGEFWEEKIDISNCASFPAELRSNLDKKVMEMNQNRCRVVARYSPDCRVLLLGHKKQVQELRDEIGVFLIEQSIVEERVRLPFPEIAENLPDLLEKCGVDYTGVTLHPSASSGHPSVVLCGPSVRVTQIRNQLVPILDTLVHQLPSDGSTVNEVGATKRPEGTMTPTSYRLQGGLEVVVCQGDITNEQADALVNAANENLDHAGGVAAALSHVGGPEVQRASTELVKQVGRLDTGRVVETTGGNLPCKILLHAVGPIGGSVGGNERPLLEKTVKTALHLAETLELQTLAMPCIGSGIFGVPLKVCSEAIVSAVRDFGRPQRTLSKVTLIDVSREAVLALKEACDRLILGRSESSEQEGESTTPTTSSPCSHGVITDTNAWKADSSEACVQVEIVQGSIEKQQVDALVSPMVGCDPISSRVGNVLLEEAGPELLDAFKRKLLNKTLPGDTVLVEGLSGFSSSRVFYLSCARWDENLEGPAVQALRQGVRNILTSCENQGFRSVAFPVVGTGVVLKFPNKVATQVLLEEIHMYKQSRANRTPFLVRIVIHPKDRDSTKDFQMAQNALHVSGFKVFPHPEQDIRIVLLGKTGGGKSSSGNTIFGQENVFIADSSSTSTTQMCEAYTKKRNGRNVTVIDTPGLFDTNIPEEELKCKIVNCITECAPGPHAFLIVLKVERYTVHEKETIAKIEKTFSAEAFKYATVLFTHGYDLNGLTIEEFVQQNDELKMLVQKCGGRCHVIDNKHWNDTEQSRNKNNQYQVTELLNTIEKMVRDNGGECYTNKMLQAAEKDIQDEIERLRMENKGQMSEEEMRKQAKARGLAMASSALASFIEDPSFEGLARLQKADLVAVAGHYGLPMTKQTLKAKMVVNISRHLLELGVFTSEDEEEVVQEEEEVAEEVVEGEEVVTGLSPTRPDGGVEDETRLLYPCPSLSRLLLSRVAR</sequence>
<evidence type="ECO:0000256" key="2">
    <source>
        <dbReference type="ARBA" id="ARBA00022741"/>
    </source>
</evidence>
<dbReference type="Pfam" id="PF04548">
    <property type="entry name" value="AIG1"/>
    <property type="match status" value="1"/>
</dbReference>
<keyword evidence="4" id="KW-0175">Coiled coil</keyword>
<feature type="domain" description="Macro" evidence="6">
    <location>
        <begin position="633"/>
        <end position="821"/>
    </location>
</feature>
<dbReference type="PROSITE" id="PS51154">
    <property type="entry name" value="MACRO"/>
    <property type="match status" value="2"/>
</dbReference>
<reference evidence="8 9" key="1">
    <citation type="submission" date="2024-06" db="EMBL/GenBank/DDBJ databases">
        <authorList>
            <person name="Pan Q."/>
            <person name="Wen M."/>
            <person name="Jouanno E."/>
            <person name="Zahm M."/>
            <person name="Klopp C."/>
            <person name="Cabau C."/>
            <person name="Louis A."/>
            <person name="Berthelot C."/>
            <person name="Parey E."/>
            <person name="Roest Crollius H."/>
            <person name="Montfort J."/>
            <person name="Robinson-Rechavi M."/>
            <person name="Bouchez O."/>
            <person name="Lampietro C."/>
            <person name="Lopez Roques C."/>
            <person name="Donnadieu C."/>
            <person name="Postlethwait J."/>
            <person name="Bobe J."/>
            <person name="Verreycken H."/>
            <person name="Guiguen Y."/>
        </authorList>
    </citation>
    <scope>NUCLEOTIDE SEQUENCE [LARGE SCALE GENOMIC DNA]</scope>
    <source>
        <strain evidence="8">Up_M1</strain>
        <tissue evidence="8">Testis</tissue>
    </source>
</reference>
<feature type="region of interest" description="Disordered" evidence="5">
    <location>
        <begin position="605"/>
        <end position="628"/>
    </location>
</feature>
<evidence type="ECO:0000313" key="8">
    <source>
        <dbReference type="EMBL" id="KAL0970101.1"/>
    </source>
</evidence>
<evidence type="ECO:0000256" key="3">
    <source>
        <dbReference type="ARBA" id="ARBA00023134"/>
    </source>
</evidence>
<dbReference type="Pfam" id="PF01661">
    <property type="entry name" value="Macro"/>
    <property type="match status" value="2"/>
</dbReference>
<dbReference type="Pfam" id="PF23222">
    <property type="entry name" value="RRM_PARP14_1"/>
    <property type="match status" value="1"/>
</dbReference>
<dbReference type="Proteomes" id="UP001557470">
    <property type="component" value="Unassembled WGS sequence"/>
</dbReference>
<feature type="region of interest" description="Disordered" evidence="5">
    <location>
        <begin position="1156"/>
        <end position="1175"/>
    </location>
</feature>
<dbReference type="PANTHER" id="PTHR10903">
    <property type="entry name" value="GTPASE, IMAP FAMILY MEMBER-RELATED"/>
    <property type="match status" value="1"/>
</dbReference>
<keyword evidence="2" id="KW-0547">Nucleotide-binding</keyword>
<proteinExistence type="inferred from homology"/>
<dbReference type="InterPro" id="IPR043472">
    <property type="entry name" value="Macro_dom-like"/>
</dbReference>
<evidence type="ECO:0000259" key="7">
    <source>
        <dbReference type="PROSITE" id="PS51720"/>
    </source>
</evidence>
<feature type="domain" description="AIG1-type G" evidence="7">
    <location>
        <begin position="832"/>
        <end position="1041"/>
    </location>
</feature>
<comment type="caution">
    <text evidence="8">The sequence shown here is derived from an EMBL/GenBank/DDBJ whole genome shotgun (WGS) entry which is preliminary data.</text>
</comment>
<dbReference type="SMART" id="SM00506">
    <property type="entry name" value="A1pp"/>
    <property type="match status" value="1"/>
</dbReference>
<feature type="region of interest" description="Disordered" evidence="5">
    <location>
        <begin position="80"/>
        <end position="116"/>
    </location>
</feature>
<name>A0ABD0WYT6_UMBPY</name>
<dbReference type="InterPro" id="IPR002589">
    <property type="entry name" value="Macro_dom"/>
</dbReference>
<dbReference type="Gene3D" id="3.40.220.10">
    <property type="entry name" value="Leucine Aminopeptidase, subunit E, domain 1"/>
    <property type="match status" value="2"/>
</dbReference>
<gene>
    <name evidence="8" type="ORF">UPYG_G00237150</name>
</gene>
<feature type="coiled-coil region" evidence="4">
    <location>
        <begin position="1034"/>
        <end position="1061"/>
    </location>
</feature>
<dbReference type="InterPro" id="IPR045058">
    <property type="entry name" value="GIMA/IAN/Toc"/>
</dbReference>
<protein>
    <submittedName>
        <fullName evidence="8">Uncharacterized protein</fullName>
    </submittedName>
</protein>
<evidence type="ECO:0000259" key="6">
    <source>
        <dbReference type="PROSITE" id="PS51154"/>
    </source>
</evidence>
<dbReference type="InterPro" id="IPR012677">
    <property type="entry name" value="Nucleotide-bd_a/b_plait_sf"/>
</dbReference>
<dbReference type="SUPFAM" id="SSF52949">
    <property type="entry name" value="Macro domain-like"/>
    <property type="match status" value="2"/>
</dbReference>
<dbReference type="InterPro" id="IPR027417">
    <property type="entry name" value="P-loop_NTPase"/>
</dbReference>
<keyword evidence="9" id="KW-1185">Reference proteome</keyword>
<dbReference type="SUPFAM" id="SSF52540">
    <property type="entry name" value="P-loop containing nucleoside triphosphate hydrolases"/>
    <property type="match status" value="1"/>
</dbReference>
<dbReference type="EMBL" id="JAGEUA010000007">
    <property type="protein sequence ID" value="KAL0970101.1"/>
    <property type="molecule type" value="Genomic_DNA"/>
</dbReference>
<dbReference type="AlphaFoldDB" id="A0ABD0WYT6"/>
<accession>A0ABD0WYT6</accession>
<dbReference type="Gene3D" id="3.30.70.330">
    <property type="match status" value="1"/>
</dbReference>
<dbReference type="InterPro" id="IPR057051">
    <property type="entry name" value="PARP14_RPM_1"/>
</dbReference>
<feature type="compositionally biased region" description="Polar residues" evidence="5">
    <location>
        <begin position="94"/>
        <end position="116"/>
    </location>
</feature>
<dbReference type="GO" id="GO:0005525">
    <property type="term" value="F:GTP binding"/>
    <property type="evidence" value="ECO:0007669"/>
    <property type="project" value="UniProtKB-KW"/>
</dbReference>
<keyword evidence="3" id="KW-0342">GTP-binding</keyword>
<evidence type="ECO:0000313" key="9">
    <source>
        <dbReference type="Proteomes" id="UP001557470"/>
    </source>
</evidence>
<dbReference type="CDD" id="cd02907">
    <property type="entry name" value="Macro_Af1521_BAL-like"/>
    <property type="match status" value="1"/>
</dbReference>
<dbReference type="CDD" id="cd01852">
    <property type="entry name" value="AIG1"/>
    <property type="match status" value="1"/>
</dbReference>